<dbReference type="Gene3D" id="3.40.50.970">
    <property type="match status" value="1"/>
</dbReference>
<reference evidence="5" key="1">
    <citation type="submission" date="2021-03" db="EMBL/GenBank/DDBJ databases">
        <title>Acanthopleuribacteraceae sp. M133.</title>
        <authorList>
            <person name="Wang G."/>
        </authorList>
    </citation>
    <scope>NUCLEOTIDE SEQUENCE</scope>
    <source>
        <strain evidence="5">M133</strain>
    </source>
</reference>
<name>A0A8A4TVP9_SULCO</name>
<protein>
    <recommendedName>
        <fullName evidence="2">3-methyl-2-oxobutanoate dehydrogenase (2-methylpropanoyl-transferring)</fullName>
        <ecNumber evidence="2">1.2.4.4</ecNumber>
    </recommendedName>
</protein>
<evidence type="ECO:0000256" key="2">
    <source>
        <dbReference type="ARBA" id="ARBA00012277"/>
    </source>
</evidence>
<evidence type="ECO:0000313" key="5">
    <source>
        <dbReference type="EMBL" id="QTD53580.1"/>
    </source>
</evidence>
<evidence type="ECO:0000256" key="3">
    <source>
        <dbReference type="ARBA" id="ARBA00023002"/>
    </source>
</evidence>
<evidence type="ECO:0000256" key="1">
    <source>
        <dbReference type="ARBA" id="ARBA00001964"/>
    </source>
</evidence>
<dbReference type="EC" id="1.2.4.4" evidence="2"/>
<dbReference type="GO" id="GO:0009083">
    <property type="term" value="P:branched-chain amino acid catabolic process"/>
    <property type="evidence" value="ECO:0007669"/>
    <property type="project" value="TreeGrafter"/>
</dbReference>
<gene>
    <name evidence="5" type="ORF">J3U87_14085</name>
</gene>
<dbReference type="Proteomes" id="UP000663929">
    <property type="component" value="Chromosome"/>
</dbReference>
<proteinExistence type="predicted"/>
<dbReference type="EMBL" id="CP071793">
    <property type="protein sequence ID" value="QTD53580.1"/>
    <property type="molecule type" value="Genomic_DNA"/>
</dbReference>
<dbReference type="SUPFAM" id="SSF52922">
    <property type="entry name" value="TK C-terminal domain-like"/>
    <property type="match status" value="1"/>
</dbReference>
<dbReference type="InterPro" id="IPR029061">
    <property type="entry name" value="THDP-binding"/>
</dbReference>
<dbReference type="InterPro" id="IPR005475">
    <property type="entry name" value="Transketolase-like_Pyr-bd"/>
</dbReference>
<feature type="domain" description="Transketolase-like pyrimidine-binding" evidence="4">
    <location>
        <begin position="2"/>
        <end position="171"/>
    </location>
</feature>
<accession>A0A8A4TVP9</accession>
<dbReference type="Pfam" id="PF02779">
    <property type="entry name" value="Transket_pyr"/>
    <property type="match status" value="1"/>
</dbReference>
<dbReference type="SMART" id="SM00861">
    <property type="entry name" value="Transket_pyr"/>
    <property type="match status" value="1"/>
</dbReference>
<dbReference type="InterPro" id="IPR033248">
    <property type="entry name" value="Transketolase_C"/>
</dbReference>
<comment type="cofactor">
    <cofactor evidence="1">
        <name>thiamine diphosphate</name>
        <dbReference type="ChEBI" id="CHEBI:58937"/>
    </cofactor>
</comment>
<evidence type="ECO:0000313" key="6">
    <source>
        <dbReference type="Proteomes" id="UP000663929"/>
    </source>
</evidence>
<dbReference type="SUPFAM" id="SSF52518">
    <property type="entry name" value="Thiamin diphosphate-binding fold (THDP-binding)"/>
    <property type="match status" value="1"/>
</dbReference>
<organism evidence="5 6">
    <name type="scientific">Sulfidibacter corallicola</name>
    <dbReference type="NCBI Taxonomy" id="2818388"/>
    <lineage>
        <taxon>Bacteria</taxon>
        <taxon>Pseudomonadati</taxon>
        <taxon>Acidobacteriota</taxon>
        <taxon>Holophagae</taxon>
        <taxon>Acanthopleuribacterales</taxon>
        <taxon>Acanthopleuribacteraceae</taxon>
        <taxon>Sulfidibacter</taxon>
    </lineage>
</organism>
<dbReference type="Gene3D" id="3.40.50.920">
    <property type="match status" value="1"/>
</dbReference>
<sequence>MATMAQAIRMALHYGEEHLGVTDVFGEDVGPPLGGVFTASQGLKTAWNSPLDERGIIGTAIGLALAGERPVAEIQFGDYIFNTIDLLKLAGNSCWSSMGQYNLPMVVMTIVGAGIHGSIYHSHSFESIATHIPGWKIVLPCRPIDAYGLMISAIKEPNPVLFLYPKALIRVKGKDLIPGEPENERELKKMIDAPPGPTLYDIIETRKPWRPQWPEGLTDYQVPIGKARIHREGKDLSIITYARHVFMAEQAAAVVAKEDGLDVEIVDMRTLYPWDRETVFNSIRKTGRCLVLNEDTPVCNFGEHILRTVTDECFYELVAKPRLLAGADVPGVGLHPAYEEASVPQVNDIVAQIRGICGEAP</sequence>
<dbReference type="RefSeq" id="WP_237383682.1">
    <property type="nucleotide sequence ID" value="NZ_CP071793.1"/>
</dbReference>
<evidence type="ECO:0000259" key="4">
    <source>
        <dbReference type="SMART" id="SM00861"/>
    </source>
</evidence>
<dbReference type="GO" id="GO:0003863">
    <property type="term" value="F:branched-chain 2-oxo acid dehydrogenase activity"/>
    <property type="evidence" value="ECO:0007669"/>
    <property type="project" value="UniProtKB-EC"/>
</dbReference>
<dbReference type="KEGG" id="scor:J3U87_14085"/>
<dbReference type="AlphaFoldDB" id="A0A8A4TVP9"/>
<keyword evidence="6" id="KW-1185">Reference proteome</keyword>
<dbReference type="PANTHER" id="PTHR42980:SF1">
    <property type="entry name" value="2-OXOISOVALERATE DEHYDROGENASE SUBUNIT BETA, MITOCHONDRIAL"/>
    <property type="match status" value="1"/>
</dbReference>
<dbReference type="GO" id="GO:0007584">
    <property type="term" value="P:response to nutrient"/>
    <property type="evidence" value="ECO:0007669"/>
    <property type="project" value="TreeGrafter"/>
</dbReference>
<keyword evidence="3" id="KW-0560">Oxidoreductase</keyword>
<dbReference type="InterPro" id="IPR009014">
    <property type="entry name" value="Transketo_C/PFOR_II"/>
</dbReference>
<dbReference type="Pfam" id="PF02780">
    <property type="entry name" value="Transketolase_C"/>
    <property type="match status" value="1"/>
</dbReference>
<dbReference type="PANTHER" id="PTHR42980">
    <property type="entry name" value="2-OXOISOVALERATE DEHYDROGENASE SUBUNIT BETA-RELATED"/>
    <property type="match status" value="1"/>
</dbReference>